<dbReference type="Proteomes" id="UP000615446">
    <property type="component" value="Unassembled WGS sequence"/>
</dbReference>
<protein>
    <submittedName>
        <fullName evidence="2">Uncharacterized protein</fullName>
    </submittedName>
</protein>
<dbReference type="EMBL" id="BLAL01000018">
    <property type="protein sequence ID" value="GES76089.1"/>
    <property type="molecule type" value="Genomic_DNA"/>
</dbReference>
<accession>A0A8H3KWB3</accession>
<feature type="compositionally biased region" description="Polar residues" evidence="1">
    <location>
        <begin position="9"/>
        <end position="26"/>
    </location>
</feature>
<sequence length="109" mass="12254">MSSTRKLRSNSISSNATIKKQTNNKTPTIKAAELEFSITRRTYGLPEGPTSEEVVREILPQMHVKRQSRSAAMLANNNMKDVANFPSNKVPIAKQTQPEPEFLIIEKNK</sequence>
<organism evidence="2 3">
    <name type="scientific">Rhizophagus clarus</name>
    <dbReference type="NCBI Taxonomy" id="94130"/>
    <lineage>
        <taxon>Eukaryota</taxon>
        <taxon>Fungi</taxon>
        <taxon>Fungi incertae sedis</taxon>
        <taxon>Mucoromycota</taxon>
        <taxon>Glomeromycotina</taxon>
        <taxon>Glomeromycetes</taxon>
        <taxon>Glomerales</taxon>
        <taxon>Glomeraceae</taxon>
        <taxon>Rhizophagus</taxon>
    </lineage>
</organism>
<proteinExistence type="predicted"/>
<feature type="region of interest" description="Disordered" evidence="1">
    <location>
        <begin position="1"/>
        <end position="26"/>
    </location>
</feature>
<gene>
    <name evidence="2" type="ORF">RCL2_000349300</name>
</gene>
<evidence type="ECO:0000313" key="3">
    <source>
        <dbReference type="Proteomes" id="UP000615446"/>
    </source>
</evidence>
<name>A0A8H3KWB3_9GLOM</name>
<comment type="caution">
    <text evidence="2">The sequence shown here is derived from an EMBL/GenBank/DDBJ whole genome shotgun (WGS) entry which is preliminary data.</text>
</comment>
<dbReference type="AlphaFoldDB" id="A0A8H3KWB3"/>
<evidence type="ECO:0000256" key="1">
    <source>
        <dbReference type="SAM" id="MobiDB-lite"/>
    </source>
</evidence>
<reference evidence="2" key="1">
    <citation type="submission" date="2019-10" db="EMBL/GenBank/DDBJ databases">
        <title>Conservation and host-specific expression of non-tandemly repeated heterogenous ribosome RNA gene in arbuscular mycorrhizal fungi.</title>
        <authorList>
            <person name="Maeda T."/>
            <person name="Kobayashi Y."/>
            <person name="Nakagawa T."/>
            <person name="Ezawa T."/>
            <person name="Yamaguchi K."/>
            <person name="Bino T."/>
            <person name="Nishimoto Y."/>
            <person name="Shigenobu S."/>
            <person name="Kawaguchi M."/>
        </authorList>
    </citation>
    <scope>NUCLEOTIDE SEQUENCE</scope>
    <source>
        <strain evidence="2">HR1</strain>
    </source>
</reference>
<evidence type="ECO:0000313" key="2">
    <source>
        <dbReference type="EMBL" id="GES76089.1"/>
    </source>
</evidence>